<dbReference type="OrthoDB" id="3357985at2759"/>
<dbReference type="Proteomes" id="UP000759537">
    <property type="component" value="Unassembled WGS sequence"/>
</dbReference>
<sequence>MHEFWEALASTVHGSFEKAESALSLMRELEDPGTQINSATSPLEPFDVPDTNLIIRSSDFVNFCLVSTLYPVHMVIPNSYDKVLYFLATWATVIPNSHYKVLYLLVACQKYEMASVQSFICAEVSRGEFPLPKGAEAFLSYAIAAGKGLVPEMENAARQTLDHLMTFEILREGYNCLRVGLCETLISREYYTALQNHGNCTFCMRVHIKNGLKFCAELENKLVHETSTARLLVGISGPLSKAGI</sequence>
<dbReference type="AlphaFoldDB" id="A0A9P5MM04"/>
<reference evidence="1" key="1">
    <citation type="submission" date="2019-10" db="EMBL/GenBank/DDBJ databases">
        <authorList>
            <consortium name="DOE Joint Genome Institute"/>
            <person name="Kuo A."/>
            <person name="Miyauchi S."/>
            <person name="Kiss E."/>
            <person name="Drula E."/>
            <person name="Kohler A."/>
            <person name="Sanchez-Garcia M."/>
            <person name="Andreopoulos B."/>
            <person name="Barry K.W."/>
            <person name="Bonito G."/>
            <person name="Buee M."/>
            <person name="Carver A."/>
            <person name="Chen C."/>
            <person name="Cichocki N."/>
            <person name="Clum A."/>
            <person name="Culley D."/>
            <person name="Crous P.W."/>
            <person name="Fauchery L."/>
            <person name="Girlanda M."/>
            <person name="Hayes R."/>
            <person name="Keri Z."/>
            <person name="LaButti K."/>
            <person name="Lipzen A."/>
            <person name="Lombard V."/>
            <person name="Magnuson J."/>
            <person name="Maillard F."/>
            <person name="Morin E."/>
            <person name="Murat C."/>
            <person name="Nolan M."/>
            <person name="Ohm R."/>
            <person name="Pangilinan J."/>
            <person name="Pereira M."/>
            <person name="Perotto S."/>
            <person name="Peter M."/>
            <person name="Riley R."/>
            <person name="Sitrit Y."/>
            <person name="Stielow B."/>
            <person name="Szollosi G."/>
            <person name="Zifcakova L."/>
            <person name="Stursova M."/>
            <person name="Spatafora J.W."/>
            <person name="Tedersoo L."/>
            <person name="Vaario L.-M."/>
            <person name="Yamada A."/>
            <person name="Yan M."/>
            <person name="Wang P."/>
            <person name="Xu J."/>
            <person name="Bruns T."/>
            <person name="Baldrian P."/>
            <person name="Vilgalys R."/>
            <person name="Henrissat B."/>
            <person name="Grigoriev I.V."/>
            <person name="Hibbett D."/>
            <person name="Nagy L.G."/>
            <person name="Martin F.M."/>
        </authorList>
    </citation>
    <scope>NUCLEOTIDE SEQUENCE</scope>
    <source>
        <strain evidence="1">Prilba</strain>
    </source>
</reference>
<evidence type="ECO:0000313" key="2">
    <source>
        <dbReference type="Proteomes" id="UP000759537"/>
    </source>
</evidence>
<name>A0A9P5MM04_9AGAM</name>
<accession>A0A9P5MM04</accession>
<comment type="caution">
    <text evidence="1">The sequence shown here is derived from an EMBL/GenBank/DDBJ whole genome shotgun (WGS) entry which is preliminary data.</text>
</comment>
<dbReference type="EMBL" id="WHVB01000166">
    <property type="protein sequence ID" value="KAF8460691.1"/>
    <property type="molecule type" value="Genomic_DNA"/>
</dbReference>
<evidence type="ECO:0000313" key="1">
    <source>
        <dbReference type="EMBL" id="KAF8460691.1"/>
    </source>
</evidence>
<protein>
    <submittedName>
        <fullName evidence="1">Uncharacterized protein</fullName>
    </submittedName>
</protein>
<reference evidence="1" key="2">
    <citation type="journal article" date="2020" name="Nat. Commun.">
        <title>Large-scale genome sequencing of mycorrhizal fungi provides insights into the early evolution of symbiotic traits.</title>
        <authorList>
            <person name="Miyauchi S."/>
            <person name="Kiss E."/>
            <person name="Kuo A."/>
            <person name="Drula E."/>
            <person name="Kohler A."/>
            <person name="Sanchez-Garcia M."/>
            <person name="Morin E."/>
            <person name="Andreopoulos B."/>
            <person name="Barry K.W."/>
            <person name="Bonito G."/>
            <person name="Buee M."/>
            <person name="Carver A."/>
            <person name="Chen C."/>
            <person name="Cichocki N."/>
            <person name="Clum A."/>
            <person name="Culley D."/>
            <person name="Crous P.W."/>
            <person name="Fauchery L."/>
            <person name="Girlanda M."/>
            <person name="Hayes R.D."/>
            <person name="Keri Z."/>
            <person name="LaButti K."/>
            <person name="Lipzen A."/>
            <person name="Lombard V."/>
            <person name="Magnuson J."/>
            <person name="Maillard F."/>
            <person name="Murat C."/>
            <person name="Nolan M."/>
            <person name="Ohm R.A."/>
            <person name="Pangilinan J."/>
            <person name="Pereira M.F."/>
            <person name="Perotto S."/>
            <person name="Peter M."/>
            <person name="Pfister S."/>
            <person name="Riley R."/>
            <person name="Sitrit Y."/>
            <person name="Stielow J.B."/>
            <person name="Szollosi G."/>
            <person name="Zifcakova L."/>
            <person name="Stursova M."/>
            <person name="Spatafora J.W."/>
            <person name="Tedersoo L."/>
            <person name="Vaario L.M."/>
            <person name="Yamada A."/>
            <person name="Yan M."/>
            <person name="Wang P."/>
            <person name="Xu J."/>
            <person name="Bruns T."/>
            <person name="Baldrian P."/>
            <person name="Vilgalys R."/>
            <person name="Dunand C."/>
            <person name="Henrissat B."/>
            <person name="Grigoriev I.V."/>
            <person name="Hibbett D."/>
            <person name="Nagy L.G."/>
            <person name="Martin F.M."/>
        </authorList>
    </citation>
    <scope>NUCLEOTIDE SEQUENCE</scope>
    <source>
        <strain evidence="1">Prilba</strain>
    </source>
</reference>
<keyword evidence="2" id="KW-1185">Reference proteome</keyword>
<proteinExistence type="predicted"/>
<organism evidence="1 2">
    <name type="scientific">Russula ochroleuca</name>
    <dbReference type="NCBI Taxonomy" id="152965"/>
    <lineage>
        <taxon>Eukaryota</taxon>
        <taxon>Fungi</taxon>
        <taxon>Dikarya</taxon>
        <taxon>Basidiomycota</taxon>
        <taxon>Agaricomycotina</taxon>
        <taxon>Agaricomycetes</taxon>
        <taxon>Russulales</taxon>
        <taxon>Russulaceae</taxon>
        <taxon>Russula</taxon>
    </lineage>
</organism>
<gene>
    <name evidence="1" type="ORF">DFH94DRAFT_687167</name>
</gene>